<proteinExistence type="predicted"/>
<protein>
    <submittedName>
        <fullName evidence="1">Uncharacterized protein</fullName>
    </submittedName>
</protein>
<dbReference type="Gene3D" id="2.170.16.10">
    <property type="entry name" value="Hedgehog/Intein (Hint) domain"/>
    <property type="match status" value="1"/>
</dbReference>
<evidence type="ECO:0000313" key="1">
    <source>
        <dbReference type="EMBL" id="MDR7322540.1"/>
    </source>
</evidence>
<organism evidence="1 2">
    <name type="scientific">Catenuloplanes niger</name>
    <dbReference type="NCBI Taxonomy" id="587534"/>
    <lineage>
        <taxon>Bacteria</taxon>
        <taxon>Bacillati</taxon>
        <taxon>Actinomycetota</taxon>
        <taxon>Actinomycetes</taxon>
        <taxon>Micromonosporales</taxon>
        <taxon>Micromonosporaceae</taxon>
        <taxon>Catenuloplanes</taxon>
    </lineage>
</organism>
<dbReference type="EMBL" id="JAVDYC010000001">
    <property type="protein sequence ID" value="MDR7322540.1"/>
    <property type="molecule type" value="Genomic_DNA"/>
</dbReference>
<dbReference type="RefSeq" id="WP_310413083.1">
    <property type="nucleotide sequence ID" value="NZ_JAVDYC010000001.1"/>
</dbReference>
<dbReference type="Proteomes" id="UP001183629">
    <property type="component" value="Unassembled WGS sequence"/>
</dbReference>
<keyword evidence="2" id="KW-1185">Reference proteome</keyword>
<dbReference type="AlphaFoldDB" id="A0AAE4CS09"/>
<gene>
    <name evidence="1" type="ORF">J2S44_002790</name>
</gene>
<name>A0AAE4CS09_9ACTN</name>
<evidence type="ECO:0000313" key="2">
    <source>
        <dbReference type="Proteomes" id="UP001183629"/>
    </source>
</evidence>
<accession>A0AAE4CS09</accession>
<comment type="caution">
    <text evidence="1">The sequence shown here is derived from an EMBL/GenBank/DDBJ whole genome shotgun (WGS) entry which is preliminary data.</text>
</comment>
<sequence>MTATITGHGVKHLVKIVLDTDGDHPRGTATITATDGHPFWAPELGKWLDATNLQPGQWLQSSVGT</sequence>
<reference evidence="1 2" key="1">
    <citation type="submission" date="2023-07" db="EMBL/GenBank/DDBJ databases">
        <title>Sequencing the genomes of 1000 actinobacteria strains.</title>
        <authorList>
            <person name="Klenk H.-P."/>
        </authorList>
    </citation>
    <scope>NUCLEOTIDE SEQUENCE [LARGE SCALE GENOMIC DNA]</scope>
    <source>
        <strain evidence="1 2">DSM 44711</strain>
    </source>
</reference>